<feature type="compositionally biased region" description="Low complexity" evidence="10">
    <location>
        <begin position="70"/>
        <end position="80"/>
    </location>
</feature>
<sequence length="1034" mass="111786">MRLGQWMTKRLGGCVPARSWRRKKKPTNNNSNGSPPHNIEARLTRRWIFVRPTPPPPPQSQPSRPPPRPTTSSSSSSSSSVGASSTCSTDPLTGPVFTGQQLAPPSSLSPPPSPRSCNPPTREVKKLRKSKSTASIPKQIIRKLSVTPPRTVVPAAPVAPVVAVTAPTDKVAGKDDEEEEIHQRGSGEELEGGNEEEELVRQLFGIESLSHYDRIWERVAEYLPEATVVYEHGRPDIEGEGEGIGKRKEEVERRVDEDPVQSVIVQQAAGESSFHLPQGTVTSVIVQSTAVEEIQLERVVDPVIVQSDAVIIDKEDRKGDQKDKKEGEEEKEEESSTALLSLSRTEQRQLDSSHPSISSTSTSTSSSPSSSPSSSSPSPSPSRNLKNATKTATTTKAKAITQLPTPSASASEQENSSDSDSGFTPTPPDVVDESADLARSKAISSWCLQQEDDQDVPGPGSLEISTYPYPRPTPILSENHRTCQPKPSILKPFTPPLIHPDMTTLPDNTKPGDVAVATAPPAKGKKGPADNKASGAQASPGEKKLTGKELKEAKKAEKQARRAADKLQRGDVPDAPAVSASGTPTKQNQASSSSGTPKSTQQQQGQKGKQQQIAPSIDGDAKTVAEPENKRIPFFEHLRENKPPIDLATINRDVHPSIVRLSMKLRNFEIIGSTARCLYMLLAFKEVINDYYTPEGVALSRNLTQHLNLQISQIAIGRKLSVSQGNAIRWLKTIASRVPPEVPDEEAKKDLVASIDTYMKERIIVAQDVIANVAADKIANGDVILTYAKSTCVQRVLVRALHDGKQFTVIVIDSRPYFEGRGMARDLTKAGIQVKYTTLHALDHVMKTANKVFLGAHAIFANGACYSRAGTSAVAMTAAEYQKPVMICCEGLKLSDKIVMDSITTNELGPTEALIGDDSPLQNHAEIPNLHIVNLLFDLTLPKYITAVITETGFTPPFGIPSQGAANKDDGDSPPNDFEPLVPSDNPSNKAIDASVAAKDGPKNVRFSLENDVAPDPGEWVRWPIDDELGIISR</sequence>
<feature type="region of interest" description="Disordered" evidence="10">
    <location>
        <begin position="307"/>
        <end position="628"/>
    </location>
</feature>
<feature type="compositionally biased region" description="Polar residues" evidence="10">
    <location>
        <begin position="402"/>
        <end position="424"/>
    </location>
</feature>
<feature type="compositionally biased region" description="Low complexity" evidence="10">
    <location>
        <begin position="591"/>
        <end position="612"/>
    </location>
</feature>
<evidence type="ECO:0000256" key="3">
    <source>
        <dbReference type="ARBA" id="ARBA00022490"/>
    </source>
</evidence>
<evidence type="ECO:0000256" key="1">
    <source>
        <dbReference type="ARBA" id="ARBA00004514"/>
    </source>
</evidence>
<comment type="caution">
    <text evidence="11">The sequence shown here is derived from an EMBL/GenBank/DDBJ whole genome shotgun (WGS) entry which is preliminary data.</text>
</comment>
<dbReference type="Proteomes" id="UP000480548">
    <property type="component" value="Unassembled WGS sequence"/>
</dbReference>
<feature type="compositionally biased region" description="Polar residues" evidence="10">
    <location>
        <begin position="580"/>
        <end position="590"/>
    </location>
</feature>
<evidence type="ECO:0000256" key="7">
    <source>
        <dbReference type="ARBA" id="ARBA00044356"/>
    </source>
</evidence>
<dbReference type="InterPro" id="IPR037171">
    <property type="entry name" value="NagB/RpiA_transferase-like"/>
</dbReference>
<evidence type="ECO:0000256" key="6">
    <source>
        <dbReference type="ARBA" id="ARBA00044147"/>
    </source>
</evidence>
<dbReference type="InterPro" id="IPR042529">
    <property type="entry name" value="IF_2B-like_C"/>
</dbReference>
<feature type="compositionally biased region" description="Basic and acidic residues" evidence="10">
    <location>
        <begin position="311"/>
        <end position="328"/>
    </location>
</feature>
<dbReference type="GO" id="GO:0003743">
    <property type="term" value="F:translation initiation factor activity"/>
    <property type="evidence" value="ECO:0007669"/>
    <property type="project" value="UniProtKB-KW"/>
</dbReference>
<proteinExistence type="inferred from homology"/>
<evidence type="ECO:0000256" key="8">
    <source>
        <dbReference type="ARBA" id="ARBA00046432"/>
    </source>
</evidence>
<keyword evidence="3" id="KW-0963">Cytoplasm</keyword>
<evidence type="ECO:0000313" key="12">
    <source>
        <dbReference type="Proteomes" id="UP000480548"/>
    </source>
</evidence>
<accession>A0A7C8NNE0</accession>
<evidence type="ECO:0000256" key="10">
    <source>
        <dbReference type="SAM" id="MobiDB-lite"/>
    </source>
</evidence>
<dbReference type="GO" id="GO:0005829">
    <property type="term" value="C:cytosol"/>
    <property type="evidence" value="ECO:0007669"/>
    <property type="project" value="UniProtKB-SubCell"/>
</dbReference>
<gene>
    <name evidence="11" type="ORF">TWF703_003620</name>
</gene>
<organism evidence="11 12">
    <name type="scientific">Orbilia oligospora</name>
    <name type="common">Nematode-trapping fungus</name>
    <name type="synonym">Arthrobotrys oligospora</name>
    <dbReference type="NCBI Taxonomy" id="2813651"/>
    <lineage>
        <taxon>Eukaryota</taxon>
        <taxon>Fungi</taxon>
        <taxon>Dikarya</taxon>
        <taxon>Ascomycota</taxon>
        <taxon>Pezizomycotina</taxon>
        <taxon>Orbiliomycetes</taxon>
        <taxon>Orbiliales</taxon>
        <taxon>Orbiliaceae</taxon>
        <taxon>Orbilia</taxon>
    </lineage>
</organism>
<comment type="subcellular location">
    <subcellularLocation>
        <location evidence="1">Cytoplasm</location>
        <location evidence="1">Cytosol</location>
    </subcellularLocation>
</comment>
<keyword evidence="5" id="KW-0648">Protein biosynthesis</keyword>
<comment type="subunit">
    <text evidence="8">Component of the translation initiation factor 2B (eIF2B) complex which is a heterodecamer of two sets of five different subunits: alpha, beta, gamma, delta and epsilon. Subunits alpha, beta and delta comprise a regulatory subcomplex and subunits epsilon and gamma comprise a catalytic subcomplex. Within the complex, the hexameric regulatory complex resides at the center, with the two heterodimeric catalytic subcomplexes bound on opposite sides.</text>
</comment>
<dbReference type="PANTHER" id="PTHR10233">
    <property type="entry name" value="TRANSLATION INITIATION FACTOR EIF-2B"/>
    <property type="match status" value="1"/>
</dbReference>
<dbReference type="Pfam" id="PF01008">
    <property type="entry name" value="IF-2B"/>
    <property type="match status" value="1"/>
</dbReference>
<evidence type="ECO:0000256" key="5">
    <source>
        <dbReference type="ARBA" id="ARBA00022917"/>
    </source>
</evidence>
<reference evidence="11 12" key="1">
    <citation type="submission" date="2019-06" db="EMBL/GenBank/DDBJ databases">
        <authorList>
            <person name="Palmer J.M."/>
        </authorList>
    </citation>
    <scope>NUCLEOTIDE SEQUENCE [LARGE SCALE GENOMIC DNA]</scope>
    <source>
        <strain evidence="11 12">TWF703</strain>
    </source>
</reference>
<feature type="region of interest" description="Disordered" evidence="10">
    <location>
        <begin position="167"/>
        <end position="196"/>
    </location>
</feature>
<evidence type="ECO:0000256" key="4">
    <source>
        <dbReference type="ARBA" id="ARBA00022540"/>
    </source>
</evidence>
<evidence type="ECO:0000256" key="2">
    <source>
        <dbReference type="ARBA" id="ARBA00007251"/>
    </source>
</evidence>
<feature type="compositionally biased region" description="Pro residues" evidence="10">
    <location>
        <begin position="52"/>
        <end position="69"/>
    </location>
</feature>
<name>A0A7C8NNE0_ORBOL</name>
<protein>
    <recommendedName>
        <fullName evidence="6">Translation initiation factor eIF2B subunit delta</fullName>
    </recommendedName>
    <alternativeName>
        <fullName evidence="7">eIF2B GDP-GTP exchange factor subunit delta</fullName>
    </alternativeName>
</protein>
<feature type="region of interest" description="Disordered" evidence="10">
    <location>
        <begin position="1"/>
        <end position="136"/>
    </location>
</feature>
<dbReference type="PANTHER" id="PTHR10233:SF14">
    <property type="entry name" value="TRANSLATION INITIATION FACTOR EIF-2B SUBUNIT DELTA"/>
    <property type="match status" value="1"/>
</dbReference>
<dbReference type="SUPFAM" id="SSF100950">
    <property type="entry name" value="NagB/RpiA/CoA transferase-like"/>
    <property type="match status" value="1"/>
</dbReference>
<feature type="compositionally biased region" description="Basic and acidic residues" evidence="10">
    <location>
        <begin position="234"/>
        <end position="257"/>
    </location>
</feature>
<feature type="compositionally biased region" description="Basic and acidic residues" evidence="10">
    <location>
        <begin position="619"/>
        <end position="628"/>
    </location>
</feature>
<dbReference type="InterPro" id="IPR000649">
    <property type="entry name" value="IF-2B-related"/>
</dbReference>
<evidence type="ECO:0000313" key="11">
    <source>
        <dbReference type="EMBL" id="KAF3119150.1"/>
    </source>
</evidence>
<feature type="compositionally biased region" description="Polar residues" evidence="10">
    <location>
        <begin position="81"/>
        <end position="91"/>
    </location>
</feature>
<feature type="compositionally biased region" description="Low complexity" evidence="10">
    <location>
        <begin position="386"/>
        <end position="401"/>
    </location>
</feature>
<feature type="region of interest" description="Disordered" evidence="10">
    <location>
        <begin position="958"/>
        <end position="992"/>
    </location>
</feature>
<dbReference type="AlphaFoldDB" id="A0A7C8NNE0"/>
<keyword evidence="4" id="KW-0396">Initiation factor</keyword>
<evidence type="ECO:0000256" key="9">
    <source>
        <dbReference type="RuleBase" id="RU003814"/>
    </source>
</evidence>
<feature type="compositionally biased region" description="Low complexity" evidence="10">
    <location>
        <begin position="352"/>
        <end position="377"/>
    </location>
</feature>
<dbReference type="EMBL" id="WIQZ01000187">
    <property type="protein sequence ID" value="KAF3119150.1"/>
    <property type="molecule type" value="Genomic_DNA"/>
</dbReference>
<comment type="similarity">
    <text evidence="2 9">Belongs to the eIF-2B alpha/beta/delta subunits family.</text>
</comment>
<feature type="compositionally biased region" description="Basic and acidic residues" evidence="10">
    <location>
        <begin position="541"/>
        <end position="572"/>
    </location>
</feature>
<feature type="region of interest" description="Disordered" evidence="10">
    <location>
        <begin position="234"/>
        <end position="258"/>
    </location>
</feature>
<dbReference type="Gene3D" id="3.40.50.10470">
    <property type="entry name" value="Translation initiation factor eif-2b, domain 2"/>
    <property type="match status" value="1"/>
</dbReference>